<comment type="caution">
    <text evidence="2">The sequence shown here is derived from an EMBL/GenBank/DDBJ whole genome shotgun (WGS) entry which is preliminary data.</text>
</comment>
<feature type="region of interest" description="Disordered" evidence="1">
    <location>
        <begin position="1"/>
        <end position="72"/>
    </location>
</feature>
<gene>
    <name evidence="2" type="ORF">E2C01_079860</name>
</gene>
<dbReference type="EMBL" id="VSRR010067329">
    <property type="protein sequence ID" value="MPC85101.1"/>
    <property type="molecule type" value="Genomic_DNA"/>
</dbReference>
<feature type="compositionally biased region" description="Basic residues" evidence="1">
    <location>
        <begin position="9"/>
        <end position="25"/>
    </location>
</feature>
<organism evidence="2 3">
    <name type="scientific">Portunus trituberculatus</name>
    <name type="common">Swimming crab</name>
    <name type="synonym">Neptunus trituberculatus</name>
    <dbReference type="NCBI Taxonomy" id="210409"/>
    <lineage>
        <taxon>Eukaryota</taxon>
        <taxon>Metazoa</taxon>
        <taxon>Ecdysozoa</taxon>
        <taxon>Arthropoda</taxon>
        <taxon>Crustacea</taxon>
        <taxon>Multicrustacea</taxon>
        <taxon>Malacostraca</taxon>
        <taxon>Eumalacostraca</taxon>
        <taxon>Eucarida</taxon>
        <taxon>Decapoda</taxon>
        <taxon>Pleocyemata</taxon>
        <taxon>Brachyura</taxon>
        <taxon>Eubrachyura</taxon>
        <taxon>Portunoidea</taxon>
        <taxon>Portunidae</taxon>
        <taxon>Portuninae</taxon>
        <taxon>Portunus</taxon>
    </lineage>
</organism>
<dbReference type="Proteomes" id="UP000324222">
    <property type="component" value="Unassembled WGS sequence"/>
</dbReference>
<evidence type="ECO:0000313" key="3">
    <source>
        <dbReference type="Proteomes" id="UP000324222"/>
    </source>
</evidence>
<feature type="compositionally biased region" description="Polar residues" evidence="1">
    <location>
        <begin position="36"/>
        <end position="52"/>
    </location>
</feature>
<dbReference type="AlphaFoldDB" id="A0A5B7IHZ4"/>
<evidence type="ECO:0000256" key="1">
    <source>
        <dbReference type="SAM" id="MobiDB-lite"/>
    </source>
</evidence>
<sequence>MKKCDKICRTRKLGRPSFRPHRTSASRRFAPYGQSFGWSSNPPQSRLRSTSRPCLGQKPLQGKGVRLYKNRQ</sequence>
<protein>
    <submittedName>
        <fullName evidence="2">Uncharacterized protein</fullName>
    </submittedName>
</protein>
<accession>A0A5B7IHZ4</accession>
<proteinExistence type="predicted"/>
<reference evidence="2 3" key="1">
    <citation type="submission" date="2019-05" db="EMBL/GenBank/DDBJ databases">
        <title>Another draft genome of Portunus trituberculatus and its Hox gene families provides insights of decapod evolution.</title>
        <authorList>
            <person name="Jeong J.-H."/>
            <person name="Song I."/>
            <person name="Kim S."/>
            <person name="Choi T."/>
            <person name="Kim D."/>
            <person name="Ryu S."/>
            <person name="Kim W."/>
        </authorList>
    </citation>
    <scope>NUCLEOTIDE SEQUENCE [LARGE SCALE GENOMIC DNA]</scope>
    <source>
        <tissue evidence="2">Muscle</tissue>
    </source>
</reference>
<keyword evidence="3" id="KW-1185">Reference proteome</keyword>
<name>A0A5B7IHZ4_PORTR</name>
<evidence type="ECO:0000313" key="2">
    <source>
        <dbReference type="EMBL" id="MPC85101.1"/>
    </source>
</evidence>